<evidence type="ECO:0000256" key="1">
    <source>
        <dbReference type="ARBA" id="ARBA00005429"/>
    </source>
</evidence>
<name>A0A8D2J6T2_VARKO</name>
<dbReference type="PROSITE" id="PS51716">
    <property type="entry name" value="G_IRG"/>
    <property type="match status" value="1"/>
</dbReference>
<evidence type="ECO:0000313" key="6">
    <source>
        <dbReference type="Ensembl" id="ENSVKKP00000010194.1"/>
    </source>
</evidence>
<organism evidence="6 7">
    <name type="scientific">Varanus komodoensis</name>
    <name type="common">Komodo dragon</name>
    <dbReference type="NCBI Taxonomy" id="61221"/>
    <lineage>
        <taxon>Eukaryota</taxon>
        <taxon>Metazoa</taxon>
        <taxon>Chordata</taxon>
        <taxon>Craniata</taxon>
        <taxon>Vertebrata</taxon>
        <taxon>Euteleostomi</taxon>
        <taxon>Lepidosauria</taxon>
        <taxon>Squamata</taxon>
        <taxon>Bifurcata</taxon>
        <taxon>Unidentata</taxon>
        <taxon>Episquamata</taxon>
        <taxon>Toxicofera</taxon>
        <taxon>Anguimorpha</taxon>
        <taxon>Paleoanguimorpha</taxon>
        <taxon>Varanoidea</taxon>
        <taxon>Varanidae</taxon>
        <taxon>Varanus</taxon>
    </lineage>
</organism>
<dbReference type="CDD" id="cd04104">
    <property type="entry name" value="p47_IIGP_like"/>
    <property type="match status" value="1"/>
</dbReference>
<evidence type="ECO:0000256" key="3">
    <source>
        <dbReference type="ARBA" id="ARBA00022801"/>
    </source>
</evidence>
<sequence>ASQSKRSILPSDIAEFENALEGGRMAEAASKIMENLQALEKACLDIAVTGESGSGKSSFVNAIRGLGDEDNGSALTGVVETTKVPTPYSHPRHPNVTVWDLPGIGTPEFQPSTYLEQVNFSRYDFFILIASERFKSNHARLACEIQRLGKHFYFVRSKVDADLDASKKRRPRAYNEEAILTQIRNNCQECLVAEKVVAPQVFLLSSWELNKYDFMKLEETLEKELPKHKRHAFLLALPNISLGILEKKKKTLQKQVWKLATISCVVATAPIPGLSVVCDVTILIRSLSEYCQNFGLDKESLTKLAEKVNKPVEELKEVIRSPLAKEISKDLVVKMLTKAAGGALMVLEYLASTIPVFGSMAAGGISYATTYHMLQSFLNEVAADAQNVLIKAFDARHKKCGSQHSSEESQDREIRMWLV</sequence>
<dbReference type="AlphaFoldDB" id="A0A8D2J6T2"/>
<protein>
    <recommendedName>
        <fullName evidence="5">IRG-type G domain-containing protein</fullName>
    </recommendedName>
</protein>
<keyword evidence="3" id="KW-0378">Hydrolase</keyword>
<keyword evidence="4" id="KW-0342">GTP-binding</keyword>
<reference evidence="6" key="2">
    <citation type="submission" date="2025-09" db="UniProtKB">
        <authorList>
            <consortium name="Ensembl"/>
        </authorList>
    </citation>
    <scope>IDENTIFICATION</scope>
</reference>
<dbReference type="Proteomes" id="UP000694545">
    <property type="component" value="Unplaced"/>
</dbReference>
<keyword evidence="2" id="KW-0547">Nucleotide-binding</keyword>
<evidence type="ECO:0000256" key="4">
    <source>
        <dbReference type="ARBA" id="ARBA00023134"/>
    </source>
</evidence>
<dbReference type="OMA" id="YYMLKSC"/>
<dbReference type="GO" id="GO:0003924">
    <property type="term" value="F:GTPase activity"/>
    <property type="evidence" value="ECO:0007669"/>
    <property type="project" value="TreeGrafter"/>
</dbReference>
<dbReference type="InterPro" id="IPR007743">
    <property type="entry name" value="Immunity-related_GTPase-like"/>
</dbReference>
<dbReference type="FunFam" id="3.40.50.300:FF:000541">
    <property type="entry name" value="Immunity related GTPase M"/>
    <property type="match status" value="1"/>
</dbReference>
<keyword evidence="7" id="KW-1185">Reference proteome</keyword>
<evidence type="ECO:0000313" key="7">
    <source>
        <dbReference type="Proteomes" id="UP000694545"/>
    </source>
</evidence>
<dbReference type="InterPro" id="IPR051515">
    <property type="entry name" value="IRG"/>
</dbReference>
<dbReference type="InterPro" id="IPR027417">
    <property type="entry name" value="P-loop_NTPase"/>
</dbReference>
<dbReference type="Pfam" id="PF05049">
    <property type="entry name" value="IIGP"/>
    <property type="match status" value="1"/>
</dbReference>
<reference evidence="6" key="1">
    <citation type="submission" date="2025-08" db="UniProtKB">
        <authorList>
            <consortium name="Ensembl"/>
        </authorList>
    </citation>
    <scope>IDENTIFICATION</scope>
</reference>
<dbReference type="PANTHER" id="PTHR32341:SF17">
    <property type="entry name" value="IRG-TYPE G DOMAIN-CONTAINING PROTEIN"/>
    <property type="match status" value="1"/>
</dbReference>
<proteinExistence type="inferred from homology"/>
<feature type="domain" description="IRG-type G" evidence="5">
    <location>
        <begin position="42"/>
        <end position="224"/>
    </location>
</feature>
<evidence type="ECO:0000259" key="5">
    <source>
        <dbReference type="PROSITE" id="PS51716"/>
    </source>
</evidence>
<comment type="similarity">
    <text evidence="1">Belongs to the TRAFAC class dynamin-like GTPase superfamily. IRG family.</text>
</comment>
<dbReference type="SUPFAM" id="SSF52540">
    <property type="entry name" value="P-loop containing nucleoside triphosphate hydrolases"/>
    <property type="match status" value="1"/>
</dbReference>
<accession>A0A8D2J6T2</accession>
<dbReference type="Gene3D" id="3.40.50.300">
    <property type="entry name" value="P-loop containing nucleotide triphosphate hydrolases"/>
    <property type="match status" value="1"/>
</dbReference>
<evidence type="ECO:0000256" key="2">
    <source>
        <dbReference type="ARBA" id="ARBA00022741"/>
    </source>
</evidence>
<dbReference type="PANTHER" id="PTHR32341">
    <property type="entry name" value="INTERFERON-INDUCIBLE GTPASE"/>
    <property type="match status" value="1"/>
</dbReference>
<dbReference type="GO" id="GO:0005525">
    <property type="term" value="F:GTP binding"/>
    <property type="evidence" value="ECO:0007669"/>
    <property type="project" value="UniProtKB-KW"/>
</dbReference>
<dbReference type="GO" id="GO:0016020">
    <property type="term" value="C:membrane"/>
    <property type="evidence" value="ECO:0007669"/>
    <property type="project" value="InterPro"/>
</dbReference>
<dbReference type="InterPro" id="IPR030385">
    <property type="entry name" value="G_IRG_dom"/>
</dbReference>
<dbReference type="Ensembl" id="ENSVKKT00000010445.1">
    <property type="protein sequence ID" value="ENSVKKP00000010194.1"/>
    <property type="gene ID" value="ENSVKKG00000007176.1"/>
</dbReference>